<reference evidence="1 2" key="1">
    <citation type="submission" date="2014-04" db="EMBL/GenBank/DDBJ databases">
        <authorList>
            <consortium name="DOE Joint Genome Institute"/>
            <person name="Kuo A."/>
            <person name="Kohler A."/>
            <person name="Costa M.D."/>
            <person name="Nagy L.G."/>
            <person name="Floudas D."/>
            <person name="Copeland A."/>
            <person name="Barry K.W."/>
            <person name="Cichocki N."/>
            <person name="Veneault-Fourrey C."/>
            <person name="LaButti K."/>
            <person name="Lindquist E.A."/>
            <person name="Lipzen A."/>
            <person name="Lundell T."/>
            <person name="Morin E."/>
            <person name="Murat C."/>
            <person name="Sun H."/>
            <person name="Tunlid A."/>
            <person name="Henrissat B."/>
            <person name="Grigoriev I.V."/>
            <person name="Hibbett D.S."/>
            <person name="Martin F."/>
            <person name="Nordberg H.P."/>
            <person name="Cantor M.N."/>
            <person name="Hua S.X."/>
        </authorList>
    </citation>
    <scope>NUCLEOTIDE SEQUENCE [LARGE SCALE GENOMIC DNA]</scope>
    <source>
        <strain evidence="1 2">Marx 270</strain>
    </source>
</reference>
<protein>
    <submittedName>
        <fullName evidence="1">Uncharacterized protein</fullName>
    </submittedName>
</protein>
<sequence>MDPLCKLIGEHDLFVVDKLDSSFDTRLTRSVRLYSELLGVEMQWSNEQGVSRSNRYEALLPRAREFEEYT</sequence>
<dbReference type="HOGENOM" id="CLU_2758805_0_0_1"/>
<dbReference type="InParanoid" id="A0A0C3P1A8"/>
<dbReference type="EMBL" id="KN831962">
    <property type="protein sequence ID" value="KIO06830.1"/>
    <property type="molecule type" value="Genomic_DNA"/>
</dbReference>
<name>A0A0C3P1A8_PISTI</name>
<accession>A0A0C3P1A8</accession>
<keyword evidence="2" id="KW-1185">Reference proteome</keyword>
<gene>
    <name evidence="1" type="ORF">M404DRAFT_998910</name>
</gene>
<organism evidence="1 2">
    <name type="scientific">Pisolithus tinctorius Marx 270</name>
    <dbReference type="NCBI Taxonomy" id="870435"/>
    <lineage>
        <taxon>Eukaryota</taxon>
        <taxon>Fungi</taxon>
        <taxon>Dikarya</taxon>
        <taxon>Basidiomycota</taxon>
        <taxon>Agaricomycotina</taxon>
        <taxon>Agaricomycetes</taxon>
        <taxon>Agaricomycetidae</taxon>
        <taxon>Boletales</taxon>
        <taxon>Sclerodermatineae</taxon>
        <taxon>Pisolithaceae</taxon>
        <taxon>Pisolithus</taxon>
    </lineage>
</organism>
<evidence type="ECO:0000313" key="2">
    <source>
        <dbReference type="Proteomes" id="UP000054217"/>
    </source>
</evidence>
<dbReference type="Proteomes" id="UP000054217">
    <property type="component" value="Unassembled WGS sequence"/>
</dbReference>
<evidence type="ECO:0000313" key="1">
    <source>
        <dbReference type="EMBL" id="KIO06830.1"/>
    </source>
</evidence>
<reference evidence="2" key="2">
    <citation type="submission" date="2015-01" db="EMBL/GenBank/DDBJ databases">
        <title>Evolutionary Origins and Diversification of the Mycorrhizal Mutualists.</title>
        <authorList>
            <consortium name="DOE Joint Genome Institute"/>
            <consortium name="Mycorrhizal Genomics Consortium"/>
            <person name="Kohler A."/>
            <person name="Kuo A."/>
            <person name="Nagy L.G."/>
            <person name="Floudas D."/>
            <person name="Copeland A."/>
            <person name="Barry K.W."/>
            <person name="Cichocki N."/>
            <person name="Veneault-Fourrey C."/>
            <person name="LaButti K."/>
            <person name="Lindquist E.A."/>
            <person name="Lipzen A."/>
            <person name="Lundell T."/>
            <person name="Morin E."/>
            <person name="Murat C."/>
            <person name="Riley R."/>
            <person name="Ohm R."/>
            <person name="Sun H."/>
            <person name="Tunlid A."/>
            <person name="Henrissat B."/>
            <person name="Grigoriev I.V."/>
            <person name="Hibbett D.S."/>
            <person name="Martin F."/>
        </authorList>
    </citation>
    <scope>NUCLEOTIDE SEQUENCE [LARGE SCALE GENOMIC DNA]</scope>
    <source>
        <strain evidence="2">Marx 270</strain>
    </source>
</reference>
<dbReference type="AlphaFoldDB" id="A0A0C3P1A8"/>
<proteinExistence type="predicted"/>